<evidence type="ECO:0000256" key="1">
    <source>
        <dbReference type="SAM" id="Phobius"/>
    </source>
</evidence>
<evidence type="ECO:0000313" key="2">
    <source>
        <dbReference type="EMBL" id="WNY68720.1"/>
    </source>
</evidence>
<sequence>MKGFLRAAAFNLLLGVLVLFVVIFLQFRNLSLNIFFLKDIKLEVNNKVENSEYILNDIFVNVRGLRILLSKFNPLVVLETGLNLFPISYKVQDMGIYVYFENNIFLGFLFDSENNFSIESNLSKSFLLSYEVEDHYELLLDKPTISIRQGENFEYQVFLGENVKIREKDILISPQATFKIGNAIYLDSLKTNISNSIIEGNQSNILDHSIMHSKIKDVDNKIFNDTLNNFRQSAYDFWSNPVNFNVLKGGWLKYGTYGFDENLMVCFLAESLIRGNHESIFLKLDSLLVKNEHKLTYLSLNYYANSDQIDKFFSYLSRNKTFIDSLGKGRLMAYLKEDPRLLEKIFLSENGSKLNDALNLLRDPKKILSSNFDFSQTYNILSNYLTFLKISSDDSLYSTLKKELYKFVFTLFGVTDEGRVYILNNNINSSDVVEYALKISGVLKRIASYLKDNLILKLSFNVIYYSLINDYAKGIPYESYYSDIIDNQYMPQFIFISSNGSIRWIYTASKVLNREITGTEFKFNFDQEINYSNYIFFGNILNPTLVRFREIDWFTDYKFYIYSDGWKYYPLNNILVIKATPKKKKIFNLLLRFDKTPKKINIYE</sequence>
<dbReference type="Proteomes" id="UP001301963">
    <property type="component" value="Chromosome"/>
</dbReference>
<reference evidence="2" key="1">
    <citation type="submission" date="2023-07" db="EMBL/GenBank/DDBJ databases">
        <title>Genome sequencing of multiple Borrelia sensu lato isolates.</title>
        <authorList>
            <person name="Mongodin E.F."/>
            <person name="Rudenko N."/>
            <person name="Fraser C.M."/>
            <person name="Schutzer S."/>
            <person name="Luft B."/>
            <person name="Morgan R."/>
            <person name="Chastens S."/>
            <person name="Qiu W."/>
        </authorList>
    </citation>
    <scope>NUCLEOTIDE SEQUENCE [LARGE SCALE GENOMIC DNA]</scope>
    <source>
        <strain evidence="2">PotiB3</strain>
    </source>
</reference>
<dbReference type="RefSeq" id="WP_316383773.1">
    <property type="nucleotide sequence ID" value="NZ_CP132468.1"/>
</dbReference>
<dbReference type="EMBL" id="CP132468">
    <property type="protein sequence ID" value="WNY68720.1"/>
    <property type="molecule type" value="Genomic_DNA"/>
</dbReference>
<gene>
    <name evidence="2" type="ORF">QIA44_02610</name>
</gene>
<name>A0ABZ0CI43_9SPIR</name>
<keyword evidence="1" id="KW-0472">Membrane</keyword>
<organism evidence="2 3">
    <name type="scientific">Borreliella lusitaniae</name>
    <dbReference type="NCBI Taxonomy" id="100177"/>
    <lineage>
        <taxon>Bacteria</taxon>
        <taxon>Pseudomonadati</taxon>
        <taxon>Spirochaetota</taxon>
        <taxon>Spirochaetia</taxon>
        <taxon>Spirochaetales</taxon>
        <taxon>Borreliaceae</taxon>
        <taxon>Borreliella</taxon>
    </lineage>
</organism>
<keyword evidence="1" id="KW-1133">Transmembrane helix</keyword>
<feature type="transmembrane region" description="Helical" evidence="1">
    <location>
        <begin position="7"/>
        <end position="27"/>
    </location>
</feature>
<accession>A0ABZ0CI43</accession>
<protein>
    <submittedName>
        <fullName evidence="2">Uncharacterized protein</fullName>
    </submittedName>
</protein>
<evidence type="ECO:0000313" key="3">
    <source>
        <dbReference type="Proteomes" id="UP001301963"/>
    </source>
</evidence>
<keyword evidence="3" id="KW-1185">Reference proteome</keyword>
<proteinExistence type="predicted"/>
<keyword evidence="1" id="KW-0812">Transmembrane</keyword>